<dbReference type="Proteomes" id="UP001218218">
    <property type="component" value="Unassembled WGS sequence"/>
</dbReference>
<reference evidence="1" key="1">
    <citation type="submission" date="2023-03" db="EMBL/GenBank/DDBJ databases">
        <title>Massive genome expansion in bonnet fungi (Mycena s.s.) driven by repeated elements and novel gene families across ecological guilds.</title>
        <authorList>
            <consortium name="Lawrence Berkeley National Laboratory"/>
            <person name="Harder C.B."/>
            <person name="Miyauchi S."/>
            <person name="Viragh M."/>
            <person name="Kuo A."/>
            <person name="Thoen E."/>
            <person name="Andreopoulos B."/>
            <person name="Lu D."/>
            <person name="Skrede I."/>
            <person name="Drula E."/>
            <person name="Henrissat B."/>
            <person name="Morin E."/>
            <person name="Kohler A."/>
            <person name="Barry K."/>
            <person name="LaButti K."/>
            <person name="Morin E."/>
            <person name="Salamov A."/>
            <person name="Lipzen A."/>
            <person name="Mereny Z."/>
            <person name="Hegedus B."/>
            <person name="Baldrian P."/>
            <person name="Stursova M."/>
            <person name="Weitz H."/>
            <person name="Taylor A."/>
            <person name="Grigoriev I.V."/>
            <person name="Nagy L.G."/>
            <person name="Martin F."/>
            <person name="Kauserud H."/>
        </authorList>
    </citation>
    <scope>NUCLEOTIDE SEQUENCE</scope>
    <source>
        <strain evidence="1">CBHHK002</strain>
    </source>
</reference>
<accession>A0AAD7A5N7</accession>
<protein>
    <submittedName>
        <fullName evidence="1">Uncharacterized protein</fullName>
    </submittedName>
</protein>
<proteinExistence type="predicted"/>
<gene>
    <name evidence="1" type="ORF">DFH08DRAFT_807349</name>
</gene>
<keyword evidence="2" id="KW-1185">Reference proteome</keyword>
<sequence>MTRKLAAENATVIGQMFDFSHFRSWKTYLSLPAATIRHRSGLQTRSYLSRTVLLATGDAVLRYLGVLSHLAELVIWDTPGADAAITGTLLQGLIYTSDATGILPNLYFLGLTSRLIILDRWTRKKP</sequence>
<evidence type="ECO:0000313" key="2">
    <source>
        <dbReference type="Proteomes" id="UP001218218"/>
    </source>
</evidence>
<dbReference type="AlphaFoldDB" id="A0AAD7A5N7"/>
<comment type="caution">
    <text evidence="1">The sequence shown here is derived from an EMBL/GenBank/DDBJ whole genome shotgun (WGS) entry which is preliminary data.</text>
</comment>
<evidence type="ECO:0000313" key="1">
    <source>
        <dbReference type="EMBL" id="KAJ7350027.1"/>
    </source>
</evidence>
<organism evidence="1 2">
    <name type="scientific">Mycena albidolilacea</name>
    <dbReference type="NCBI Taxonomy" id="1033008"/>
    <lineage>
        <taxon>Eukaryota</taxon>
        <taxon>Fungi</taxon>
        <taxon>Dikarya</taxon>
        <taxon>Basidiomycota</taxon>
        <taxon>Agaricomycotina</taxon>
        <taxon>Agaricomycetes</taxon>
        <taxon>Agaricomycetidae</taxon>
        <taxon>Agaricales</taxon>
        <taxon>Marasmiineae</taxon>
        <taxon>Mycenaceae</taxon>
        <taxon>Mycena</taxon>
    </lineage>
</organism>
<name>A0AAD7A5N7_9AGAR</name>
<dbReference type="EMBL" id="JARIHO010000015">
    <property type="protein sequence ID" value="KAJ7350027.1"/>
    <property type="molecule type" value="Genomic_DNA"/>
</dbReference>